<sequence length="130" mass="14415">MNGDVDAATRTIGQVIGSPSDPRVQEKKIESSERKKSQKKKSWLYLLFTPRYLKWLIGTAGTWFLLDIAYYGTTISSPLVLKLLNPHAQLITNTFYTLIIFLVAAVRAISWPLLRSTAWGANGSSALASV</sequence>
<evidence type="ECO:0000256" key="2">
    <source>
        <dbReference type="SAM" id="Phobius"/>
    </source>
</evidence>
<proteinExistence type="predicted"/>
<name>A0A402AKU8_9CHLR</name>
<keyword evidence="4" id="KW-1185">Reference proteome</keyword>
<protein>
    <submittedName>
        <fullName evidence="3">Uncharacterized protein</fullName>
    </submittedName>
</protein>
<organism evidence="3 4">
    <name type="scientific">Dictyobacter kobayashii</name>
    <dbReference type="NCBI Taxonomy" id="2014872"/>
    <lineage>
        <taxon>Bacteria</taxon>
        <taxon>Bacillati</taxon>
        <taxon>Chloroflexota</taxon>
        <taxon>Ktedonobacteria</taxon>
        <taxon>Ktedonobacterales</taxon>
        <taxon>Dictyobacteraceae</taxon>
        <taxon>Dictyobacter</taxon>
    </lineage>
</organism>
<feature type="compositionally biased region" description="Basic and acidic residues" evidence="1">
    <location>
        <begin position="23"/>
        <end position="35"/>
    </location>
</feature>
<keyword evidence="2" id="KW-1133">Transmembrane helix</keyword>
<evidence type="ECO:0000256" key="1">
    <source>
        <dbReference type="SAM" id="MobiDB-lite"/>
    </source>
</evidence>
<dbReference type="Gene3D" id="1.20.1250.20">
    <property type="entry name" value="MFS general substrate transporter like domains"/>
    <property type="match status" value="1"/>
</dbReference>
<feature type="transmembrane region" description="Helical" evidence="2">
    <location>
        <begin position="43"/>
        <end position="66"/>
    </location>
</feature>
<keyword evidence="2" id="KW-0472">Membrane</keyword>
<feature type="transmembrane region" description="Helical" evidence="2">
    <location>
        <begin position="86"/>
        <end position="106"/>
    </location>
</feature>
<evidence type="ECO:0000313" key="3">
    <source>
        <dbReference type="EMBL" id="GCE19848.1"/>
    </source>
</evidence>
<evidence type="ECO:0000313" key="4">
    <source>
        <dbReference type="Proteomes" id="UP000287188"/>
    </source>
</evidence>
<dbReference type="AlphaFoldDB" id="A0A402AKU8"/>
<dbReference type="EMBL" id="BIFS01000001">
    <property type="protein sequence ID" value="GCE19848.1"/>
    <property type="molecule type" value="Genomic_DNA"/>
</dbReference>
<comment type="caution">
    <text evidence="3">The sequence shown here is derived from an EMBL/GenBank/DDBJ whole genome shotgun (WGS) entry which is preliminary data.</text>
</comment>
<reference evidence="4" key="1">
    <citation type="submission" date="2018-12" db="EMBL/GenBank/DDBJ databases">
        <title>Tengunoibacter tsumagoiensis gen. nov., sp. nov., Dictyobacter kobayashii sp. nov., D. alpinus sp. nov., and D. joshuensis sp. nov. and description of Dictyobacteraceae fam. nov. within the order Ktedonobacterales isolated from Tengu-no-mugimeshi.</title>
        <authorList>
            <person name="Wang C.M."/>
            <person name="Zheng Y."/>
            <person name="Sakai Y."/>
            <person name="Toyoda A."/>
            <person name="Minakuchi Y."/>
            <person name="Abe K."/>
            <person name="Yokota A."/>
            <person name="Yabe S."/>
        </authorList>
    </citation>
    <scope>NUCLEOTIDE SEQUENCE [LARGE SCALE GENOMIC DNA]</scope>
    <source>
        <strain evidence="4">Uno11</strain>
    </source>
</reference>
<gene>
    <name evidence="3" type="ORF">KDK_36480</name>
</gene>
<dbReference type="InterPro" id="IPR036259">
    <property type="entry name" value="MFS_trans_sf"/>
</dbReference>
<keyword evidence="2" id="KW-0812">Transmembrane</keyword>
<dbReference type="RefSeq" id="WP_218031883.1">
    <property type="nucleotide sequence ID" value="NZ_BIFS01000001.1"/>
</dbReference>
<feature type="region of interest" description="Disordered" evidence="1">
    <location>
        <begin position="18"/>
        <end position="40"/>
    </location>
</feature>
<accession>A0A402AKU8</accession>
<dbReference type="Proteomes" id="UP000287188">
    <property type="component" value="Unassembled WGS sequence"/>
</dbReference>